<dbReference type="AlphaFoldDB" id="A0A0G3ETV8"/>
<dbReference type="InterPro" id="IPR005119">
    <property type="entry name" value="LysR_subst-bd"/>
</dbReference>
<dbReference type="Gene3D" id="1.10.10.10">
    <property type="entry name" value="Winged helix-like DNA-binding domain superfamily/Winged helix DNA-binding domain"/>
    <property type="match status" value="1"/>
</dbReference>
<dbReference type="Gene3D" id="3.40.190.290">
    <property type="match status" value="1"/>
</dbReference>
<evidence type="ECO:0000313" key="8">
    <source>
        <dbReference type="Proteomes" id="UP000036700"/>
    </source>
</evidence>
<dbReference type="Proteomes" id="UP000036700">
    <property type="component" value="Chromosome"/>
</dbReference>
<protein>
    <submittedName>
        <fullName evidence="7">LysR family transcriptional regulator</fullName>
    </submittedName>
</protein>
<dbReference type="Pfam" id="PF03466">
    <property type="entry name" value="LysR_substrate"/>
    <property type="match status" value="1"/>
</dbReference>
<dbReference type="GO" id="GO:2000142">
    <property type="term" value="P:regulation of DNA-templated transcription initiation"/>
    <property type="evidence" value="ECO:0007669"/>
    <property type="project" value="TreeGrafter"/>
</dbReference>
<dbReference type="PANTHER" id="PTHR30293:SF0">
    <property type="entry name" value="NITROGEN ASSIMILATION REGULATORY PROTEIN NAC"/>
    <property type="match status" value="1"/>
</dbReference>
<proteinExistence type="inferred from homology"/>
<keyword evidence="4" id="KW-0010">Activator</keyword>
<dbReference type="SUPFAM" id="SSF53850">
    <property type="entry name" value="Periplasmic binding protein-like II"/>
    <property type="match status" value="1"/>
</dbReference>
<evidence type="ECO:0000259" key="6">
    <source>
        <dbReference type="PROSITE" id="PS50931"/>
    </source>
</evidence>
<evidence type="ECO:0000256" key="2">
    <source>
        <dbReference type="ARBA" id="ARBA00023015"/>
    </source>
</evidence>
<evidence type="ECO:0000256" key="3">
    <source>
        <dbReference type="ARBA" id="ARBA00023125"/>
    </source>
</evidence>
<keyword evidence="2" id="KW-0805">Transcription regulation</keyword>
<comment type="similarity">
    <text evidence="1">Belongs to the LysR transcriptional regulatory family.</text>
</comment>
<dbReference type="SUPFAM" id="SSF46785">
    <property type="entry name" value="Winged helix' DNA-binding domain"/>
    <property type="match status" value="1"/>
</dbReference>
<evidence type="ECO:0000256" key="5">
    <source>
        <dbReference type="ARBA" id="ARBA00023163"/>
    </source>
</evidence>
<dbReference type="InterPro" id="IPR000847">
    <property type="entry name" value="LysR_HTH_N"/>
</dbReference>
<dbReference type="PRINTS" id="PR00039">
    <property type="entry name" value="HTHLYSR"/>
</dbReference>
<dbReference type="GO" id="GO:0003700">
    <property type="term" value="F:DNA-binding transcription factor activity"/>
    <property type="evidence" value="ECO:0007669"/>
    <property type="project" value="InterPro"/>
</dbReference>
<dbReference type="KEGG" id="ptx:ABW99_15650"/>
<name>A0A0G3ETV8_9BURK</name>
<dbReference type="RefSeq" id="WP_047215342.1">
    <property type="nucleotide sequence ID" value="NZ_CP011568.3"/>
</dbReference>
<gene>
    <name evidence="7" type="ORF">ABW99_15650</name>
</gene>
<dbReference type="Pfam" id="PF00126">
    <property type="entry name" value="HTH_1"/>
    <property type="match status" value="1"/>
</dbReference>
<evidence type="ECO:0000256" key="4">
    <source>
        <dbReference type="ARBA" id="ARBA00023159"/>
    </source>
</evidence>
<dbReference type="PATRIC" id="fig|445709.3.peg.3311"/>
<dbReference type="STRING" id="445709.ABW99_15650"/>
<organism evidence="7 8">
    <name type="scientific">Pandoraea thiooxydans</name>
    <dbReference type="NCBI Taxonomy" id="445709"/>
    <lineage>
        <taxon>Bacteria</taxon>
        <taxon>Pseudomonadati</taxon>
        <taxon>Pseudomonadota</taxon>
        <taxon>Betaproteobacteria</taxon>
        <taxon>Burkholderiales</taxon>
        <taxon>Burkholderiaceae</taxon>
        <taxon>Pandoraea</taxon>
    </lineage>
</organism>
<dbReference type="GO" id="GO:0003677">
    <property type="term" value="F:DNA binding"/>
    <property type="evidence" value="ECO:0007669"/>
    <property type="project" value="UniProtKB-KW"/>
</dbReference>
<dbReference type="PANTHER" id="PTHR30293">
    <property type="entry name" value="TRANSCRIPTIONAL REGULATORY PROTEIN NAC-RELATED"/>
    <property type="match status" value="1"/>
</dbReference>
<dbReference type="EMBL" id="CP011568">
    <property type="protein sequence ID" value="AKJ69434.1"/>
    <property type="molecule type" value="Genomic_DNA"/>
</dbReference>
<dbReference type="FunFam" id="1.10.10.10:FF:000001">
    <property type="entry name" value="LysR family transcriptional regulator"/>
    <property type="match status" value="1"/>
</dbReference>
<keyword evidence="8" id="KW-1185">Reference proteome</keyword>
<accession>A0A0G3ETV8</accession>
<evidence type="ECO:0000313" key="7">
    <source>
        <dbReference type="EMBL" id="AKJ69434.1"/>
    </source>
</evidence>
<dbReference type="InterPro" id="IPR036390">
    <property type="entry name" value="WH_DNA-bd_sf"/>
</dbReference>
<feature type="domain" description="HTH lysR-type" evidence="6">
    <location>
        <begin position="1"/>
        <end position="58"/>
    </location>
</feature>
<keyword evidence="3" id="KW-0238">DNA-binding</keyword>
<dbReference type="OrthoDB" id="8587114at2"/>
<keyword evidence="5" id="KW-0804">Transcription</keyword>
<dbReference type="InterPro" id="IPR036388">
    <property type="entry name" value="WH-like_DNA-bd_sf"/>
</dbReference>
<dbReference type="PROSITE" id="PS50931">
    <property type="entry name" value="HTH_LYSR"/>
    <property type="match status" value="1"/>
</dbReference>
<evidence type="ECO:0000256" key="1">
    <source>
        <dbReference type="ARBA" id="ARBA00009437"/>
    </source>
</evidence>
<reference evidence="8" key="1">
    <citation type="submission" date="2015-06" db="EMBL/GenBank/DDBJ databases">
        <authorList>
            <person name="Lim Y.L."/>
            <person name="Ee R."/>
            <person name="Yong D."/>
            <person name="How K.Y."/>
            <person name="Yin W.F."/>
            <person name="Chan K.G."/>
        </authorList>
    </citation>
    <scope>NUCLEOTIDE SEQUENCE [LARGE SCALE GENOMIC DNA]</scope>
    <source>
        <strain evidence="8">DSM 25325</strain>
    </source>
</reference>
<sequence length="308" mass="33655">MDLKQLQAFVHVAELGSFTRAATILDTTQPALSRQVRQLEVELHQHLLVRNGRGVALTEAGQRLLAHAQGILQQVERATDDLESLRGTPGGQFNIGLTPSVAKIATVEMIRRFRASFPAATITVNEALSSYLVEWLMMGRIDAAVMYDTADTPMIDKRGLFAEELFLIGSSEAARTAARRAPGAVQLKDIGQYPLVIPGRMHAIRHIVETRAAELGVKLSIALEVDAVSSILDLVSEGYGYAVLPLNATSSDPLKRQFTVERLTHPTLFSQLVVATSALHPVSHLASRAIAMIEHDVLPLYTEPRRVT</sequence>